<dbReference type="KEGG" id="fcy:FRACYDRAFT_236702"/>
<keyword evidence="2" id="KW-1133">Transmembrane helix</keyword>
<keyword evidence="4" id="KW-1185">Reference proteome</keyword>
<feature type="transmembrane region" description="Helical" evidence="2">
    <location>
        <begin position="7"/>
        <end position="26"/>
    </location>
</feature>
<keyword evidence="2" id="KW-0472">Membrane</keyword>
<dbReference type="InParanoid" id="A0A1E7FJV6"/>
<name>A0A1E7FJV6_9STRA</name>
<reference evidence="3 4" key="1">
    <citation type="submission" date="2016-09" db="EMBL/GenBank/DDBJ databases">
        <title>Extensive genetic diversity and differential bi-allelic expression allows diatom success in the polar Southern Ocean.</title>
        <authorList>
            <consortium name="DOE Joint Genome Institute"/>
            <person name="Mock T."/>
            <person name="Otillar R.P."/>
            <person name="Strauss J."/>
            <person name="Dupont C."/>
            <person name="Frickenhaus S."/>
            <person name="Maumus F."/>
            <person name="Mcmullan M."/>
            <person name="Sanges R."/>
            <person name="Schmutz J."/>
            <person name="Toseland A."/>
            <person name="Valas R."/>
            <person name="Veluchamy A."/>
            <person name="Ward B.J."/>
            <person name="Allen A."/>
            <person name="Barry K."/>
            <person name="Falciatore A."/>
            <person name="Ferrante M."/>
            <person name="Fortunato A.E."/>
            <person name="Gloeckner G."/>
            <person name="Gruber A."/>
            <person name="Hipkin R."/>
            <person name="Janech M."/>
            <person name="Kroth P."/>
            <person name="Leese F."/>
            <person name="Lindquist E."/>
            <person name="Lyon B.R."/>
            <person name="Martin J."/>
            <person name="Mayer C."/>
            <person name="Parker M."/>
            <person name="Quesneville H."/>
            <person name="Raymond J."/>
            <person name="Uhlig C."/>
            <person name="Valentin K.U."/>
            <person name="Worden A.Z."/>
            <person name="Armbrust E.V."/>
            <person name="Bowler C."/>
            <person name="Green B."/>
            <person name="Moulton V."/>
            <person name="Van Oosterhout C."/>
            <person name="Grigoriev I."/>
        </authorList>
    </citation>
    <scope>NUCLEOTIDE SEQUENCE [LARGE SCALE GENOMIC DNA]</scope>
    <source>
        <strain evidence="3 4">CCMP1102</strain>
    </source>
</reference>
<evidence type="ECO:0000256" key="1">
    <source>
        <dbReference type="SAM" id="MobiDB-lite"/>
    </source>
</evidence>
<dbReference type="AlphaFoldDB" id="A0A1E7FJV6"/>
<feature type="region of interest" description="Disordered" evidence="1">
    <location>
        <begin position="246"/>
        <end position="274"/>
    </location>
</feature>
<sequence>MVLTINTVSWTNIVVVAAILVVYWTTDYSHALTQQSLSLTTRDNNNNIGEDKIIISPFIDSRWIVRLDFGLEPGSFMPQRFPEWAVSGARLGVPVELWFTNNIVAEVPDNVTALFGVGNNDKVKVNTSIPTFRRVEVSPMTINSTFVSERGQECVSFVGGGYSMERSSLYNKNDDLTVLGIVEGIPKPRFLLRFWIDCTSGAKRNDVELKPFSRIIGTIPIWDQAAQITRLEEELVATKTLILQEKQQKQKTTTKKNRQDEYDPMNPNTSFDDNDIKSKSKSFLRKWLFFGSKKKTDNNDDDVDDESSLDYRQEQLERLLPLKGSLTFDNGVTTAPKGSLVIPYYQDEKDDESFSSGSGVRKQHKYLIVGSFSMKHSNG</sequence>
<evidence type="ECO:0000313" key="3">
    <source>
        <dbReference type="EMBL" id="OEU18424.1"/>
    </source>
</evidence>
<evidence type="ECO:0000256" key="2">
    <source>
        <dbReference type="SAM" id="Phobius"/>
    </source>
</evidence>
<keyword evidence="2" id="KW-0812">Transmembrane</keyword>
<protein>
    <submittedName>
        <fullName evidence="3">Uncharacterized protein</fullName>
    </submittedName>
</protein>
<dbReference type="Proteomes" id="UP000095751">
    <property type="component" value="Unassembled WGS sequence"/>
</dbReference>
<gene>
    <name evidence="3" type="ORF">FRACYDRAFT_236702</name>
</gene>
<proteinExistence type="predicted"/>
<accession>A0A1E7FJV6</accession>
<dbReference type="EMBL" id="KV784356">
    <property type="protein sequence ID" value="OEU18424.1"/>
    <property type="molecule type" value="Genomic_DNA"/>
</dbReference>
<organism evidence="3 4">
    <name type="scientific">Fragilariopsis cylindrus CCMP1102</name>
    <dbReference type="NCBI Taxonomy" id="635003"/>
    <lineage>
        <taxon>Eukaryota</taxon>
        <taxon>Sar</taxon>
        <taxon>Stramenopiles</taxon>
        <taxon>Ochrophyta</taxon>
        <taxon>Bacillariophyta</taxon>
        <taxon>Bacillariophyceae</taxon>
        <taxon>Bacillariophycidae</taxon>
        <taxon>Bacillariales</taxon>
        <taxon>Bacillariaceae</taxon>
        <taxon>Fragilariopsis</taxon>
    </lineage>
</organism>
<dbReference type="OrthoDB" id="42938at2759"/>
<evidence type="ECO:0000313" key="4">
    <source>
        <dbReference type="Proteomes" id="UP000095751"/>
    </source>
</evidence>